<evidence type="ECO:0000256" key="1">
    <source>
        <dbReference type="ARBA" id="ARBA00006484"/>
    </source>
</evidence>
<dbReference type="CDD" id="cd05233">
    <property type="entry name" value="SDR_c"/>
    <property type="match status" value="1"/>
</dbReference>
<dbReference type="Proteomes" id="UP000283374">
    <property type="component" value="Unassembled WGS sequence"/>
</dbReference>
<evidence type="ECO:0000256" key="3">
    <source>
        <dbReference type="RuleBase" id="RU000363"/>
    </source>
</evidence>
<comment type="caution">
    <text evidence="4">The sequence shown here is derived from an EMBL/GenBank/DDBJ whole genome shotgun (WGS) entry which is preliminary data.</text>
</comment>
<evidence type="ECO:0000256" key="2">
    <source>
        <dbReference type="ARBA" id="ARBA00023002"/>
    </source>
</evidence>
<evidence type="ECO:0000313" key="4">
    <source>
        <dbReference type="EMBL" id="RHA44229.1"/>
    </source>
</evidence>
<dbReference type="GO" id="GO:0016491">
    <property type="term" value="F:oxidoreductase activity"/>
    <property type="evidence" value="ECO:0007669"/>
    <property type="project" value="UniProtKB-KW"/>
</dbReference>
<dbReference type="RefSeq" id="WP_118765879.1">
    <property type="nucleotide sequence ID" value="NZ_QWKP01000104.1"/>
</dbReference>
<dbReference type="InterPro" id="IPR002347">
    <property type="entry name" value="SDR_fam"/>
</dbReference>
<sequence length="278" mass="28913">MVAVTDRAPLAPVPRTALVTGGGRGIGRGIALGLARAGYAVALVGRTRAHVDEVAALVRADGGTAFASSADLVDATEVADAVARAEADLGGIGLLVNNAGVIERAETDFVTDDVEDAWRVIETNVRGPLLVTHAVLPAMLARGGGRILNLNSGSGYRRSQTYTGYGISKGALARLTTLVDTQYRDRGIRVLDLAPGHVETDMTGSMPMHEGRSDWTPLSEVVALVEAFGEGALDELSGRLVRAGTDTVESLLAAADRIVAGDARTMRLTPYGDDDPIA</sequence>
<organism evidence="4 5">
    <name type="scientific">Cellulomonas rhizosphaerae</name>
    <dbReference type="NCBI Taxonomy" id="2293719"/>
    <lineage>
        <taxon>Bacteria</taxon>
        <taxon>Bacillati</taxon>
        <taxon>Actinomycetota</taxon>
        <taxon>Actinomycetes</taxon>
        <taxon>Micrococcales</taxon>
        <taxon>Cellulomonadaceae</taxon>
        <taxon>Cellulomonas</taxon>
    </lineage>
</organism>
<keyword evidence="2" id="KW-0560">Oxidoreductase</keyword>
<dbReference type="InterPro" id="IPR036291">
    <property type="entry name" value="NAD(P)-bd_dom_sf"/>
</dbReference>
<dbReference type="OrthoDB" id="658698at2"/>
<dbReference type="PANTHER" id="PTHR43669">
    <property type="entry name" value="5-KETO-D-GLUCONATE 5-REDUCTASE"/>
    <property type="match status" value="1"/>
</dbReference>
<evidence type="ECO:0000313" key="5">
    <source>
        <dbReference type="Proteomes" id="UP000283374"/>
    </source>
</evidence>
<dbReference type="PRINTS" id="PR00081">
    <property type="entry name" value="GDHRDH"/>
</dbReference>
<dbReference type="PANTHER" id="PTHR43669:SF3">
    <property type="entry name" value="ALCOHOL DEHYDROGENASE, PUTATIVE (AFU_ORTHOLOGUE AFUA_3G03445)-RELATED"/>
    <property type="match status" value="1"/>
</dbReference>
<accession>A0A413RQG6</accession>
<proteinExistence type="inferred from homology"/>
<dbReference type="EMBL" id="QWKP01000104">
    <property type="protein sequence ID" value="RHA44229.1"/>
    <property type="molecule type" value="Genomic_DNA"/>
</dbReference>
<dbReference type="Gene3D" id="3.40.50.720">
    <property type="entry name" value="NAD(P)-binding Rossmann-like Domain"/>
    <property type="match status" value="1"/>
</dbReference>
<dbReference type="AlphaFoldDB" id="A0A413RQG6"/>
<gene>
    <name evidence="4" type="ORF">D1825_02335</name>
</gene>
<reference evidence="4 5" key="1">
    <citation type="submission" date="2018-08" db="EMBL/GenBank/DDBJ databases">
        <title>Cellulomonas rhizosphaerae sp. nov., a novel actinomycete isolated from soil.</title>
        <authorList>
            <person name="Tian Y."/>
        </authorList>
    </citation>
    <scope>NUCLEOTIDE SEQUENCE [LARGE SCALE GENOMIC DNA]</scope>
    <source>
        <strain evidence="4 5">NEAU-TCZ24</strain>
    </source>
</reference>
<dbReference type="Pfam" id="PF00106">
    <property type="entry name" value="adh_short"/>
    <property type="match status" value="1"/>
</dbReference>
<protein>
    <submittedName>
        <fullName evidence="4">SDR family oxidoreductase</fullName>
    </submittedName>
</protein>
<keyword evidence="5" id="KW-1185">Reference proteome</keyword>
<comment type="similarity">
    <text evidence="1 3">Belongs to the short-chain dehydrogenases/reductases (SDR) family.</text>
</comment>
<dbReference type="PRINTS" id="PR00080">
    <property type="entry name" value="SDRFAMILY"/>
</dbReference>
<name>A0A413RQG6_9CELL</name>
<dbReference type="SUPFAM" id="SSF51735">
    <property type="entry name" value="NAD(P)-binding Rossmann-fold domains"/>
    <property type="match status" value="1"/>
</dbReference>